<proteinExistence type="predicted"/>
<accession>A0AA38LA28</accession>
<comment type="caution">
    <text evidence="1">The sequence shown here is derived from an EMBL/GenBank/DDBJ whole genome shotgun (WGS) entry which is preliminary data.</text>
</comment>
<reference evidence="1 2" key="1">
    <citation type="journal article" date="2021" name="Nat. Plants">
        <title>The Taxus genome provides insights into paclitaxel biosynthesis.</title>
        <authorList>
            <person name="Xiong X."/>
            <person name="Gou J."/>
            <person name="Liao Q."/>
            <person name="Li Y."/>
            <person name="Zhou Q."/>
            <person name="Bi G."/>
            <person name="Li C."/>
            <person name="Du R."/>
            <person name="Wang X."/>
            <person name="Sun T."/>
            <person name="Guo L."/>
            <person name="Liang H."/>
            <person name="Lu P."/>
            <person name="Wu Y."/>
            <person name="Zhang Z."/>
            <person name="Ro D.K."/>
            <person name="Shang Y."/>
            <person name="Huang S."/>
            <person name="Yan J."/>
        </authorList>
    </citation>
    <scope>NUCLEOTIDE SEQUENCE [LARGE SCALE GENOMIC DNA]</scope>
    <source>
        <strain evidence="1">Ta-2019</strain>
    </source>
</reference>
<dbReference type="AlphaFoldDB" id="A0AA38LA28"/>
<evidence type="ECO:0000313" key="1">
    <source>
        <dbReference type="EMBL" id="KAH9313865.1"/>
    </source>
</evidence>
<evidence type="ECO:0000313" key="2">
    <source>
        <dbReference type="Proteomes" id="UP000824469"/>
    </source>
</evidence>
<dbReference type="EMBL" id="JAHRHJ020000005">
    <property type="protein sequence ID" value="KAH9313865.1"/>
    <property type="molecule type" value="Genomic_DNA"/>
</dbReference>
<gene>
    <name evidence="1" type="ORF">KI387_022492</name>
</gene>
<sequence>MRPLCFPFQETISISWMIHAPSRREPCRQSFVARRTEAADTDIKLLYVECMRRSGQ</sequence>
<protein>
    <submittedName>
        <fullName evidence="1">Uncharacterized protein</fullName>
    </submittedName>
</protein>
<dbReference type="Proteomes" id="UP000824469">
    <property type="component" value="Unassembled WGS sequence"/>
</dbReference>
<organism evidence="1 2">
    <name type="scientific">Taxus chinensis</name>
    <name type="common">Chinese yew</name>
    <name type="synonym">Taxus wallichiana var. chinensis</name>
    <dbReference type="NCBI Taxonomy" id="29808"/>
    <lineage>
        <taxon>Eukaryota</taxon>
        <taxon>Viridiplantae</taxon>
        <taxon>Streptophyta</taxon>
        <taxon>Embryophyta</taxon>
        <taxon>Tracheophyta</taxon>
        <taxon>Spermatophyta</taxon>
        <taxon>Pinopsida</taxon>
        <taxon>Pinidae</taxon>
        <taxon>Conifers II</taxon>
        <taxon>Cupressales</taxon>
        <taxon>Taxaceae</taxon>
        <taxon>Taxus</taxon>
    </lineage>
</organism>
<keyword evidence="2" id="KW-1185">Reference proteome</keyword>
<name>A0AA38LA28_TAXCH</name>